<dbReference type="InterPro" id="IPR055414">
    <property type="entry name" value="LRR_R13L4/SHOC2-like"/>
</dbReference>
<dbReference type="EMBL" id="GDJX01015651">
    <property type="protein sequence ID" value="JAT52285.1"/>
    <property type="molecule type" value="Transcribed_RNA"/>
</dbReference>
<organism evidence="20">
    <name type="scientific">Anthurium amnicola</name>
    <dbReference type="NCBI Taxonomy" id="1678845"/>
    <lineage>
        <taxon>Eukaryota</taxon>
        <taxon>Viridiplantae</taxon>
        <taxon>Streptophyta</taxon>
        <taxon>Embryophyta</taxon>
        <taxon>Tracheophyta</taxon>
        <taxon>Spermatophyta</taxon>
        <taxon>Magnoliopsida</taxon>
        <taxon>Liliopsida</taxon>
        <taxon>Araceae</taxon>
        <taxon>Pothoideae</taxon>
        <taxon>Potheae</taxon>
        <taxon>Anthurium</taxon>
    </lineage>
</organism>
<keyword evidence="14 17" id="KW-0472">Membrane</keyword>
<dbReference type="GO" id="GO:0005524">
    <property type="term" value="F:ATP binding"/>
    <property type="evidence" value="ECO:0007669"/>
    <property type="project" value="UniProtKB-KW"/>
</dbReference>
<evidence type="ECO:0000256" key="10">
    <source>
        <dbReference type="ARBA" id="ARBA00022741"/>
    </source>
</evidence>
<keyword evidence="11 20" id="KW-0418">Kinase</keyword>
<dbReference type="Gene3D" id="3.30.200.20">
    <property type="entry name" value="Phosphorylase Kinase, domain 1"/>
    <property type="match status" value="1"/>
</dbReference>
<reference evidence="20" key="1">
    <citation type="submission" date="2015-07" db="EMBL/GenBank/DDBJ databases">
        <title>Transcriptome Assembly of Anthurium amnicola.</title>
        <authorList>
            <person name="Suzuki J."/>
        </authorList>
    </citation>
    <scope>NUCLEOTIDE SEQUENCE</scope>
</reference>
<keyword evidence="7 17" id="KW-0812">Transmembrane</keyword>
<evidence type="ECO:0000256" key="17">
    <source>
        <dbReference type="SAM" id="Phobius"/>
    </source>
</evidence>
<keyword evidence="6" id="KW-0808">Transferase</keyword>
<evidence type="ECO:0000256" key="16">
    <source>
        <dbReference type="ARBA" id="ARBA00023180"/>
    </source>
</evidence>
<dbReference type="InterPro" id="IPR001245">
    <property type="entry name" value="Ser-Thr/Tyr_kinase_cat_dom"/>
</dbReference>
<proteinExistence type="inferred from homology"/>
<keyword evidence="12" id="KW-0067">ATP-binding</keyword>
<dbReference type="InterPro" id="IPR011009">
    <property type="entry name" value="Kinase-like_dom_sf"/>
</dbReference>
<keyword evidence="8 18" id="KW-0732">Signal</keyword>
<dbReference type="SUPFAM" id="SSF56112">
    <property type="entry name" value="Protein kinase-like (PK-like)"/>
    <property type="match status" value="1"/>
</dbReference>
<dbReference type="InterPro" id="IPR000719">
    <property type="entry name" value="Prot_kinase_dom"/>
</dbReference>
<dbReference type="GO" id="GO:0033612">
    <property type="term" value="F:receptor serine/threonine kinase binding"/>
    <property type="evidence" value="ECO:0007669"/>
    <property type="project" value="TreeGrafter"/>
</dbReference>
<evidence type="ECO:0000256" key="7">
    <source>
        <dbReference type="ARBA" id="ARBA00022692"/>
    </source>
</evidence>
<dbReference type="InterPro" id="IPR008271">
    <property type="entry name" value="Ser/Thr_kinase_AS"/>
</dbReference>
<dbReference type="SMART" id="SM00369">
    <property type="entry name" value="LRR_TYP"/>
    <property type="match status" value="6"/>
</dbReference>
<evidence type="ECO:0000256" key="3">
    <source>
        <dbReference type="ARBA" id="ARBA00012513"/>
    </source>
</evidence>
<dbReference type="Pfam" id="PF00560">
    <property type="entry name" value="LRR_1"/>
    <property type="match status" value="4"/>
</dbReference>
<keyword evidence="5" id="KW-0433">Leucine-rich repeat</keyword>
<evidence type="ECO:0000256" key="14">
    <source>
        <dbReference type="ARBA" id="ARBA00023136"/>
    </source>
</evidence>
<evidence type="ECO:0000256" key="12">
    <source>
        <dbReference type="ARBA" id="ARBA00022840"/>
    </source>
</evidence>
<feature type="domain" description="Protein kinase" evidence="19">
    <location>
        <begin position="693"/>
        <end position="972"/>
    </location>
</feature>
<dbReference type="PANTHER" id="PTHR48056:SF38">
    <property type="entry name" value="LEUCINE-RICH REPEAT RECEPTOR-LIKE SERINE_THREONINE-PROTEIN KINASE BAM1"/>
    <property type="match status" value="1"/>
</dbReference>
<dbReference type="GO" id="GO:0016020">
    <property type="term" value="C:membrane"/>
    <property type="evidence" value="ECO:0007669"/>
    <property type="project" value="UniProtKB-SubCell"/>
</dbReference>
<evidence type="ECO:0000256" key="2">
    <source>
        <dbReference type="ARBA" id="ARBA00008684"/>
    </source>
</evidence>
<dbReference type="InterPro" id="IPR001611">
    <property type="entry name" value="Leu-rich_rpt"/>
</dbReference>
<dbReference type="FunFam" id="3.80.10.10:FF:000108">
    <property type="entry name" value="Leucine-rich repeat receptor-like serine/threonine-protein kinase BAM3"/>
    <property type="match status" value="1"/>
</dbReference>
<gene>
    <name evidence="20" type="primary">BAM1_4</name>
    <name evidence="20" type="ORF">g.81561</name>
</gene>
<evidence type="ECO:0000256" key="8">
    <source>
        <dbReference type="ARBA" id="ARBA00022729"/>
    </source>
</evidence>
<keyword evidence="13 17" id="KW-1133">Transmembrane helix</keyword>
<dbReference type="Gene3D" id="3.80.10.10">
    <property type="entry name" value="Ribonuclease Inhibitor"/>
    <property type="match status" value="6"/>
</dbReference>
<dbReference type="InterPro" id="IPR050647">
    <property type="entry name" value="Plant_LRR-RLKs"/>
</dbReference>
<evidence type="ECO:0000256" key="18">
    <source>
        <dbReference type="SAM" id="SignalP"/>
    </source>
</evidence>
<evidence type="ECO:0000256" key="13">
    <source>
        <dbReference type="ARBA" id="ARBA00022989"/>
    </source>
</evidence>
<feature type="signal peptide" evidence="18">
    <location>
        <begin position="1"/>
        <end position="22"/>
    </location>
</feature>
<sequence length="1005" mass="108314">MGRMAASILVLTLFSLLGTCSSSTPLVEDALVLVSVKWGFLTSSPALDSWDASHPSSVCMWQGVQCELGRVVSLDLSGFNISGSVSPEVSGLRRLVNLSLAGNGLSGVLTLANMTSLRYVNISGNRFSGGLDWDFASLPSLEVLDAYDNNLTSPLPLGLLKLRRLRYLDLGGNFFYGKIPPEYGGWGALEYLQLSGNDLRGRIPGDLGNLTNLKHLYLGYYNVFEGGIPTELGNLARLVVLDLSSCSLDGQVPNELGNLQALDTLFLYTNYLSGQIPSSLGNLTNLLSLDISNNALTGEIPLELAAVRKLTLLNLFMNRLHGSIPEFVAELPNLETLQVFMNNLTGAIPERLGTNGRVRLLDLSSNKLTGVIPGSLCAGNQLRMLILLKNFLFGPIPESLGGCWSLTRVRMGQNYVNGSIPAGFLYLPLLTLVELHNNYLSGTVAENPDPGRGGPTQLAQLNLSNNLLSGPIPTSISNFSALQALLLSGNHFQGPVPAAIGGLRRVVKLDLSWNGFSGEIPPEIGNCTQLTYLDLSQNNLSGPIPPEIAAIEILNYLNLSRNHLNQGIPRSIGALKSLTSADFSFNDLSGKLPDNGQFVYFNASSFAGNPQLCGPTLNNPCNYTAGGARQSGSSSGDFKLVFALGLLVCSLLFAAAAIVKARSYKRRDVGSGRWKLTAFRKLEFGVDDVVECMKESNVIGRGGAGVVYVGRMPSGEEIAVKRLLGFGGGGDHGFRAEVRTLGSIRHRNIVRLLAFCCNAGTNTNVLVYEYMRNGSLGESLHGKRAALGWARRYAIAVEAARGICYLHHDCRPVILHRDVKSNNILLDAGFHAHVADFGLAKFLRDGATSECMSAIAGSYGYIAPEYAYTMRVSEKSDVYSFGVVLLELVTGRRPIEPDYGDNRDIVYWVYTKMTSSDGVMQLVDAAITHGEAKQEAVKVLRVAVLCTMRLPSLRPSMRAVVQLLEEVGRERLAAAAAAIDGKDLKVVDGGECERNKQDKLRAATP</sequence>
<keyword evidence="15 20" id="KW-0675">Receptor</keyword>
<dbReference type="AlphaFoldDB" id="A0A1D1YCD0"/>
<evidence type="ECO:0000256" key="5">
    <source>
        <dbReference type="ARBA" id="ARBA00022614"/>
    </source>
</evidence>
<protein>
    <recommendedName>
        <fullName evidence="3">non-specific serine/threonine protein kinase</fullName>
        <ecNumber evidence="3">2.7.11.1</ecNumber>
    </recommendedName>
</protein>
<dbReference type="FunFam" id="1.10.510.10:FF:000201">
    <property type="entry name" value="Leucine-rich repeat receptor-like serine/threonine-protein kinase"/>
    <property type="match status" value="1"/>
</dbReference>
<dbReference type="SUPFAM" id="SSF52058">
    <property type="entry name" value="L domain-like"/>
    <property type="match status" value="2"/>
</dbReference>
<evidence type="ECO:0000256" key="15">
    <source>
        <dbReference type="ARBA" id="ARBA00023170"/>
    </source>
</evidence>
<dbReference type="PROSITE" id="PS50011">
    <property type="entry name" value="PROTEIN_KINASE_DOM"/>
    <property type="match status" value="1"/>
</dbReference>
<evidence type="ECO:0000256" key="4">
    <source>
        <dbReference type="ARBA" id="ARBA00022527"/>
    </source>
</evidence>
<feature type="transmembrane region" description="Helical" evidence="17">
    <location>
        <begin position="640"/>
        <end position="659"/>
    </location>
</feature>
<dbReference type="InterPro" id="IPR013210">
    <property type="entry name" value="LRR_N_plant-typ"/>
</dbReference>
<dbReference type="Pfam" id="PF23598">
    <property type="entry name" value="LRR_14"/>
    <property type="match status" value="1"/>
</dbReference>
<evidence type="ECO:0000256" key="9">
    <source>
        <dbReference type="ARBA" id="ARBA00022737"/>
    </source>
</evidence>
<evidence type="ECO:0000256" key="11">
    <source>
        <dbReference type="ARBA" id="ARBA00022777"/>
    </source>
</evidence>
<dbReference type="GO" id="GO:0004674">
    <property type="term" value="F:protein serine/threonine kinase activity"/>
    <property type="evidence" value="ECO:0007669"/>
    <property type="project" value="UniProtKB-KW"/>
</dbReference>
<keyword evidence="4" id="KW-0723">Serine/threonine-protein kinase</keyword>
<name>A0A1D1YCD0_9ARAE</name>
<dbReference type="Pfam" id="PF08263">
    <property type="entry name" value="LRRNT_2"/>
    <property type="match status" value="1"/>
</dbReference>
<dbReference type="SMART" id="SM00220">
    <property type="entry name" value="S_TKc"/>
    <property type="match status" value="1"/>
</dbReference>
<dbReference type="FunFam" id="3.30.200.20:FF:000219">
    <property type="entry name" value="Leucine-rich repeat receptor-like serine/threonine-protein kinase"/>
    <property type="match status" value="1"/>
</dbReference>
<dbReference type="PROSITE" id="PS00108">
    <property type="entry name" value="PROTEIN_KINASE_ST"/>
    <property type="match status" value="1"/>
</dbReference>
<keyword evidence="16" id="KW-0325">Glycoprotein</keyword>
<dbReference type="PANTHER" id="PTHR48056">
    <property type="entry name" value="LRR RECEPTOR-LIKE SERINE/THREONINE-PROTEIN KINASE-RELATED"/>
    <property type="match status" value="1"/>
</dbReference>
<dbReference type="Pfam" id="PF07714">
    <property type="entry name" value="PK_Tyr_Ser-Thr"/>
    <property type="match status" value="1"/>
</dbReference>
<evidence type="ECO:0000256" key="6">
    <source>
        <dbReference type="ARBA" id="ARBA00022679"/>
    </source>
</evidence>
<evidence type="ECO:0000313" key="20">
    <source>
        <dbReference type="EMBL" id="JAT52285.1"/>
    </source>
</evidence>
<dbReference type="EC" id="2.7.11.1" evidence="3"/>
<dbReference type="Gene3D" id="1.10.510.10">
    <property type="entry name" value="Transferase(Phosphotransferase) domain 1"/>
    <property type="match status" value="1"/>
</dbReference>
<evidence type="ECO:0000256" key="1">
    <source>
        <dbReference type="ARBA" id="ARBA00004167"/>
    </source>
</evidence>
<dbReference type="InterPro" id="IPR003591">
    <property type="entry name" value="Leu-rich_rpt_typical-subtyp"/>
</dbReference>
<keyword evidence="10" id="KW-0547">Nucleotide-binding</keyword>
<evidence type="ECO:0000259" key="19">
    <source>
        <dbReference type="PROSITE" id="PS50011"/>
    </source>
</evidence>
<comment type="subcellular location">
    <subcellularLocation>
        <location evidence="1">Membrane</location>
        <topology evidence="1">Single-pass membrane protein</topology>
    </subcellularLocation>
</comment>
<keyword evidence="9" id="KW-0677">Repeat</keyword>
<dbReference type="FunFam" id="3.80.10.10:FF:000560">
    <property type="entry name" value="Leucine-rich repeat receptor-like serine/threonine-protein kinase BAM3"/>
    <property type="match status" value="1"/>
</dbReference>
<accession>A0A1D1YCD0</accession>
<dbReference type="FunFam" id="3.80.10.10:FF:000371">
    <property type="entry name" value="Leucine-rich repeat receptor-like serine/threonine-protein kinase BAM3"/>
    <property type="match status" value="1"/>
</dbReference>
<feature type="chain" id="PRO_5008900101" description="non-specific serine/threonine protein kinase" evidence="18">
    <location>
        <begin position="23"/>
        <end position="1005"/>
    </location>
</feature>
<comment type="similarity">
    <text evidence="2">Belongs to the protein kinase superfamily. Ser/Thr protein kinase family.</text>
</comment>
<dbReference type="InterPro" id="IPR032675">
    <property type="entry name" value="LRR_dom_sf"/>
</dbReference>